<dbReference type="EMBL" id="RCBY01000166">
    <property type="protein sequence ID" value="RQH31368.1"/>
    <property type="molecule type" value="Genomic_DNA"/>
</dbReference>
<reference evidence="1 2" key="1">
    <citation type="journal article" date="2018" name="ACS Chem. Biol.">
        <title>Ketoreductase domain dysfunction expands chemodiversity: malyngamide biosynthesis in the cyanobacterium Okeania hirsuta.</title>
        <authorList>
            <person name="Moss N.A."/>
            <person name="Leao T."/>
            <person name="Rankin M."/>
            <person name="McCullough T.M."/>
            <person name="Qu P."/>
            <person name="Korobeynikov A."/>
            <person name="Smith J.L."/>
            <person name="Gerwick L."/>
            <person name="Gerwick W.H."/>
        </authorList>
    </citation>
    <scope>NUCLEOTIDE SEQUENCE [LARGE SCALE GENOMIC DNA]</scope>
    <source>
        <strain evidence="1 2">PAB10Feb10-1</strain>
    </source>
</reference>
<proteinExistence type="predicted"/>
<sequence length="86" mass="9849">MAIDDDFLYPHSRYQGDFTPENLVFNSNLQEFAQRVSIICGLETGGKISPEEAYEQIKELWKQLKNSKKNLGIGTDPENNSDRKNI</sequence>
<evidence type="ECO:0000313" key="2">
    <source>
        <dbReference type="Proteomes" id="UP000269154"/>
    </source>
</evidence>
<organism evidence="1 2">
    <name type="scientific">Okeania hirsuta</name>
    <dbReference type="NCBI Taxonomy" id="1458930"/>
    <lineage>
        <taxon>Bacteria</taxon>
        <taxon>Bacillati</taxon>
        <taxon>Cyanobacteriota</taxon>
        <taxon>Cyanophyceae</taxon>
        <taxon>Oscillatoriophycideae</taxon>
        <taxon>Oscillatoriales</taxon>
        <taxon>Microcoleaceae</taxon>
        <taxon>Okeania</taxon>
    </lineage>
</organism>
<accession>A0A3N6R9W1</accession>
<dbReference type="OrthoDB" id="426986at2"/>
<dbReference type="Proteomes" id="UP000269154">
    <property type="component" value="Unassembled WGS sequence"/>
</dbReference>
<name>A0A3N6R9W1_9CYAN</name>
<dbReference type="RefSeq" id="WP_124146937.1">
    <property type="nucleotide sequence ID" value="NZ_CAWOKI010000207.1"/>
</dbReference>
<comment type="caution">
    <text evidence="1">The sequence shown here is derived from an EMBL/GenBank/DDBJ whole genome shotgun (WGS) entry which is preliminary data.</text>
</comment>
<dbReference type="InterPro" id="IPR055643">
    <property type="entry name" value="DUF7219"/>
</dbReference>
<dbReference type="AlphaFoldDB" id="A0A3N6R9W1"/>
<evidence type="ECO:0008006" key="3">
    <source>
        <dbReference type="Google" id="ProtNLM"/>
    </source>
</evidence>
<gene>
    <name evidence="1" type="ORF">D5R40_23210</name>
</gene>
<protein>
    <recommendedName>
        <fullName evidence="3">Isopropylmalate/homocitrate/citramalate synthase</fullName>
    </recommendedName>
</protein>
<keyword evidence="2" id="KW-1185">Reference proteome</keyword>
<evidence type="ECO:0000313" key="1">
    <source>
        <dbReference type="EMBL" id="RQH31368.1"/>
    </source>
</evidence>
<dbReference type="Pfam" id="PF23856">
    <property type="entry name" value="DUF7219"/>
    <property type="match status" value="1"/>
</dbReference>